<name>A0A5Q3QEH5_9PSEU</name>
<dbReference type="InterPro" id="IPR050963">
    <property type="entry name" value="Sirohydro_Cobaltochel/CbiX"/>
</dbReference>
<proteinExistence type="predicted"/>
<evidence type="ECO:0000256" key="2">
    <source>
        <dbReference type="ARBA" id="ARBA00023239"/>
    </source>
</evidence>
<dbReference type="EMBL" id="CP045929">
    <property type="protein sequence ID" value="QGK69869.1"/>
    <property type="molecule type" value="Genomic_DNA"/>
</dbReference>
<evidence type="ECO:0000313" key="3">
    <source>
        <dbReference type="EMBL" id="QGK69869.1"/>
    </source>
</evidence>
<dbReference type="GO" id="GO:0046872">
    <property type="term" value="F:metal ion binding"/>
    <property type="evidence" value="ECO:0007669"/>
    <property type="project" value="UniProtKB-KW"/>
</dbReference>
<reference evidence="4" key="1">
    <citation type="submission" date="2019-11" db="EMBL/GenBank/DDBJ databases">
        <title>The complete genome sequence of Saccharopolyspora sp. E2A.</title>
        <authorList>
            <person name="Zhang G."/>
        </authorList>
    </citation>
    <scope>NUCLEOTIDE SEQUENCE [LARGE SCALE GENOMIC DNA]</scope>
    <source>
        <strain evidence="4">E2A</strain>
    </source>
</reference>
<dbReference type="PANTHER" id="PTHR33542:SF5">
    <property type="entry name" value="FERROCHELATASE CHE1"/>
    <property type="match status" value="1"/>
</dbReference>
<keyword evidence="2" id="KW-0456">Lyase</keyword>
<protein>
    <submittedName>
        <fullName evidence="3">Sirohydrochlorin chelatase</fullName>
    </submittedName>
</protein>
<sequence length="239" mass="25396">MRQRALVLAAHGTRDRQGLRLLERLTHRVARSVEAEVHLGYVDVVEPTIGDVVDRVGGYAVVVPALLARGYHVRTDLPSQLFSHERVVVADALGPAPELGVAMRDRLSEAGSGPGESVVFSAAGSSDAQALADVRTAAEHLGSLLGRALNPTYVTTEPRTRDRLSAAAGAGGNPGGVAIAPYLLAPGLFHQRLRDLPVRVVAEPLGDHPAVIDLIVRRYLTATATRPPHSERRTTCGPM</sequence>
<gene>
    <name evidence="3" type="ORF">GIY23_10365</name>
</gene>
<keyword evidence="4" id="KW-1185">Reference proteome</keyword>
<accession>A0A5Q3QEH5</accession>
<dbReference type="Proteomes" id="UP000371041">
    <property type="component" value="Chromosome"/>
</dbReference>
<dbReference type="Gene3D" id="3.40.50.1400">
    <property type="match status" value="2"/>
</dbReference>
<dbReference type="KEGG" id="sace:GIY23_10365"/>
<dbReference type="AlphaFoldDB" id="A0A5Q3QEH5"/>
<evidence type="ECO:0000313" key="4">
    <source>
        <dbReference type="Proteomes" id="UP000371041"/>
    </source>
</evidence>
<dbReference type="InterPro" id="IPR002762">
    <property type="entry name" value="CbiX-like"/>
</dbReference>
<organism evidence="3 4">
    <name type="scientific">Allosaccharopolyspora coralli</name>
    <dbReference type="NCBI Taxonomy" id="2665642"/>
    <lineage>
        <taxon>Bacteria</taxon>
        <taxon>Bacillati</taxon>
        <taxon>Actinomycetota</taxon>
        <taxon>Actinomycetes</taxon>
        <taxon>Pseudonocardiales</taxon>
        <taxon>Pseudonocardiaceae</taxon>
        <taxon>Allosaccharopolyspora</taxon>
    </lineage>
</organism>
<dbReference type="SUPFAM" id="SSF53800">
    <property type="entry name" value="Chelatase"/>
    <property type="match status" value="1"/>
</dbReference>
<dbReference type="Pfam" id="PF01903">
    <property type="entry name" value="CbiX"/>
    <property type="match status" value="2"/>
</dbReference>
<dbReference type="CDD" id="cd03416">
    <property type="entry name" value="CbiX_SirB_N"/>
    <property type="match status" value="1"/>
</dbReference>
<dbReference type="PANTHER" id="PTHR33542">
    <property type="entry name" value="SIROHYDROCHLORIN FERROCHELATASE, CHLOROPLASTIC"/>
    <property type="match status" value="1"/>
</dbReference>
<dbReference type="GO" id="GO:0016829">
    <property type="term" value="F:lyase activity"/>
    <property type="evidence" value="ECO:0007669"/>
    <property type="project" value="UniProtKB-KW"/>
</dbReference>
<keyword evidence="1" id="KW-0479">Metal-binding</keyword>
<dbReference type="RefSeq" id="WP_154076462.1">
    <property type="nucleotide sequence ID" value="NZ_CP045929.1"/>
</dbReference>
<evidence type="ECO:0000256" key="1">
    <source>
        <dbReference type="ARBA" id="ARBA00022723"/>
    </source>
</evidence>